<dbReference type="RefSeq" id="WP_023354827.1">
    <property type="nucleotide sequence ID" value="NZ_KI535368.1"/>
</dbReference>
<reference evidence="8 9" key="1">
    <citation type="submission" date="2013-06" db="EMBL/GenBank/DDBJ databases">
        <authorList>
            <person name="Weinstock G."/>
            <person name="Sodergren E."/>
            <person name="Clifton S."/>
            <person name="Fulton L."/>
            <person name="Fulton B."/>
            <person name="Courtney L."/>
            <person name="Fronick C."/>
            <person name="Harrison M."/>
            <person name="Strong C."/>
            <person name="Farmer C."/>
            <person name="Delahaunty K."/>
            <person name="Markovic C."/>
            <person name="Hall O."/>
            <person name="Minx P."/>
            <person name="Tomlinson C."/>
            <person name="Mitreva M."/>
            <person name="Nelson J."/>
            <person name="Hou S."/>
            <person name="Wollam A."/>
            <person name="Pepin K.H."/>
            <person name="Johnson M."/>
            <person name="Bhonagiri V."/>
            <person name="Nash W.E."/>
            <person name="Warren W."/>
            <person name="Chinwalla A."/>
            <person name="Mardis E.R."/>
            <person name="Wilson R.K."/>
        </authorList>
    </citation>
    <scope>NUCLEOTIDE SEQUENCE [LARGE SCALE GENOMIC DNA]</scope>
    <source>
        <strain evidence="8 9">ATCC 51271</strain>
    </source>
</reference>
<feature type="compositionally biased region" description="Polar residues" evidence="6">
    <location>
        <begin position="26"/>
        <end position="38"/>
    </location>
</feature>
<evidence type="ECO:0000256" key="4">
    <source>
        <dbReference type="ARBA" id="ARBA00023139"/>
    </source>
</evidence>
<evidence type="ECO:0000256" key="2">
    <source>
        <dbReference type="ARBA" id="ARBA00022729"/>
    </source>
</evidence>
<name>V2Z842_9FIRM</name>
<dbReference type="PANTHER" id="PTHR43649">
    <property type="entry name" value="ARABINOSE-BINDING PROTEIN-RELATED"/>
    <property type="match status" value="1"/>
</dbReference>
<evidence type="ECO:0000313" key="8">
    <source>
        <dbReference type="EMBL" id="ESL03085.1"/>
    </source>
</evidence>
<protein>
    <submittedName>
        <fullName evidence="8">ABC transporter, solute-binding protein</fullName>
    </submittedName>
</protein>
<keyword evidence="4" id="KW-0564">Palmitate</keyword>
<dbReference type="eggNOG" id="COG1653">
    <property type="taxonomic scope" value="Bacteria"/>
</dbReference>
<dbReference type="Proteomes" id="UP000018227">
    <property type="component" value="Unassembled WGS sequence"/>
</dbReference>
<evidence type="ECO:0000256" key="1">
    <source>
        <dbReference type="ARBA" id="ARBA00022475"/>
    </source>
</evidence>
<gene>
    <name evidence="8" type="ORF">GCWU0000282_001958</name>
</gene>
<keyword evidence="1" id="KW-1003">Cell membrane</keyword>
<feature type="signal peptide" evidence="7">
    <location>
        <begin position="1"/>
        <end position="25"/>
    </location>
</feature>
<dbReference type="STRING" id="592026.GCWU0000282_001958"/>
<sequence>MKKTVKTVASLCAAAMFLVSCGTTAKTPETSKSVTSSKAETKGTESAKASVTENKSTTDEKVTLTLFANYSADQEIRTLDYALEKMKEIMPNVTVEIEAAPQDDGQKLMTYAASGNLPDVFKSDGVGIELFNKSGALLQLDDYVKKAGIEDSMVDSYKYALYMPDGHIYAVPWQSPWINSFYANKEVFKNNGVKIPENYDEFLAAVKAFRKKDILPYALFGKEKAWCLHLYDIMVTREKAAGIAALDRGEASATEEPYVKAANKLLGLVKEGMLSQDVFNTTYDQAEAMFTSGKAAMFMTGTWALNGLEEKMGDKLALLYYPLADAGKEEDCRWNMSGGYSQGGFSVPSYSKHKEIAAEFAIRLSQKLNEAFVVLEGGASIYKSVPDTKAKLGPVMQQYVADNKNFKSMSAFDWNLTNQELKTVMEDKSQELLTGSLSAEDFVKDLDDAIKK</sequence>
<accession>V2Z842</accession>
<dbReference type="Pfam" id="PF01547">
    <property type="entry name" value="SBP_bac_1"/>
    <property type="match status" value="1"/>
</dbReference>
<keyword evidence="2 7" id="KW-0732">Signal</keyword>
<organism evidence="8 9">
    <name type="scientific">Catonella morbi ATCC 51271</name>
    <dbReference type="NCBI Taxonomy" id="592026"/>
    <lineage>
        <taxon>Bacteria</taxon>
        <taxon>Bacillati</taxon>
        <taxon>Bacillota</taxon>
        <taxon>Clostridia</taxon>
        <taxon>Lachnospirales</taxon>
        <taxon>Lachnospiraceae</taxon>
        <taxon>Catonella</taxon>
    </lineage>
</organism>
<dbReference type="PANTHER" id="PTHR43649:SF33">
    <property type="entry name" value="POLYGALACTURONAN_RHAMNOGALACTURONAN-BINDING PROTEIN YTCQ"/>
    <property type="match status" value="1"/>
</dbReference>
<evidence type="ECO:0000256" key="7">
    <source>
        <dbReference type="SAM" id="SignalP"/>
    </source>
</evidence>
<keyword evidence="3" id="KW-0472">Membrane</keyword>
<dbReference type="InterPro" id="IPR006059">
    <property type="entry name" value="SBP"/>
</dbReference>
<dbReference type="AlphaFoldDB" id="V2Z842"/>
<dbReference type="OrthoDB" id="355435at2"/>
<dbReference type="InterPro" id="IPR050490">
    <property type="entry name" value="Bact_solute-bd_prot1"/>
</dbReference>
<keyword evidence="5" id="KW-0449">Lipoprotein</keyword>
<evidence type="ECO:0000256" key="5">
    <source>
        <dbReference type="ARBA" id="ARBA00023288"/>
    </source>
</evidence>
<dbReference type="PROSITE" id="PS51257">
    <property type="entry name" value="PROKAR_LIPOPROTEIN"/>
    <property type="match status" value="1"/>
</dbReference>
<dbReference type="SUPFAM" id="SSF53850">
    <property type="entry name" value="Periplasmic binding protein-like II"/>
    <property type="match status" value="1"/>
</dbReference>
<evidence type="ECO:0000256" key="3">
    <source>
        <dbReference type="ARBA" id="ARBA00023136"/>
    </source>
</evidence>
<dbReference type="EMBL" id="ACIL03000013">
    <property type="protein sequence ID" value="ESL03085.1"/>
    <property type="molecule type" value="Genomic_DNA"/>
</dbReference>
<keyword evidence="9" id="KW-1185">Reference proteome</keyword>
<evidence type="ECO:0000313" key="9">
    <source>
        <dbReference type="Proteomes" id="UP000018227"/>
    </source>
</evidence>
<feature type="chain" id="PRO_5004712755" evidence="7">
    <location>
        <begin position="26"/>
        <end position="452"/>
    </location>
</feature>
<evidence type="ECO:0000256" key="6">
    <source>
        <dbReference type="SAM" id="MobiDB-lite"/>
    </source>
</evidence>
<dbReference type="Gene3D" id="3.40.190.10">
    <property type="entry name" value="Periplasmic binding protein-like II"/>
    <property type="match status" value="2"/>
</dbReference>
<feature type="region of interest" description="Disordered" evidence="6">
    <location>
        <begin position="26"/>
        <end position="55"/>
    </location>
</feature>
<proteinExistence type="predicted"/>
<comment type="caution">
    <text evidence="8">The sequence shown here is derived from an EMBL/GenBank/DDBJ whole genome shotgun (WGS) entry which is preliminary data.</text>
</comment>
<dbReference type="HOGENOM" id="CLU_031285_12_0_9"/>